<evidence type="ECO:0000313" key="2">
    <source>
        <dbReference type="Proteomes" id="UP000282378"/>
    </source>
</evidence>
<sequence>MPSLRWMLMNVRSSVVFSPIRRSCRPCSSCKRVTWR</sequence>
<protein>
    <submittedName>
        <fullName evidence="1">Uncharacterized protein</fullName>
    </submittedName>
</protein>
<organism evidence="1 2">
    <name type="scientific">Pseudomonas syringae pv. maculicola</name>
    <dbReference type="NCBI Taxonomy" id="59511"/>
    <lineage>
        <taxon>Bacteria</taxon>
        <taxon>Pseudomonadati</taxon>
        <taxon>Pseudomonadota</taxon>
        <taxon>Gammaproteobacteria</taxon>
        <taxon>Pseudomonadales</taxon>
        <taxon>Pseudomonadaceae</taxon>
        <taxon>Pseudomonas</taxon>
    </lineage>
</organism>
<accession>A0A3M2XQ84</accession>
<gene>
    <name evidence="1" type="ORF">APX70_200005</name>
</gene>
<name>A0A3M2XQ84_PSEYM</name>
<reference evidence="1 2" key="1">
    <citation type="submission" date="2018-08" db="EMBL/GenBank/DDBJ databases">
        <title>Recombination of ecologically and evolutionarily significant loci maintains genetic cohesion in the Pseudomonas syringae species complex.</title>
        <authorList>
            <person name="Dillon M."/>
            <person name="Thakur S."/>
            <person name="Almeida R.N.D."/>
            <person name="Weir B.S."/>
            <person name="Guttman D.S."/>
        </authorList>
    </citation>
    <scope>NUCLEOTIDE SEQUENCE [LARGE SCALE GENOMIC DNA]</scope>
    <source>
        <strain evidence="1 2">88_10</strain>
    </source>
</reference>
<evidence type="ECO:0000313" key="1">
    <source>
        <dbReference type="EMBL" id="RML65228.1"/>
    </source>
</evidence>
<comment type="caution">
    <text evidence="1">The sequence shown here is derived from an EMBL/GenBank/DDBJ whole genome shotgun (WGS) entry which is preliminary data.</text>
</comment>
<proteinExistence type="predicted"/>
<dbReference type="AlphaFoldDB" id="A0A3M2XQ84"/>
<dbReference type="EMBL" id="RBNL01002765">
    <property type="protein sequence ID" value="RML65228.1"/>
    <property type="molecule type" value="Genomic_DNA"/>
</dbReference>
<dbReference type="Proteomes" id="UP000282378">
    <property type="component" value="Unassembled WGS sequence"/>
</dbReference>